<comment type="subcellular location">
    <subcellularLocation>
        <location evidence="2">Cytoplasm</location>
    </subcellularLocation>
</comment>
<dbReference type="Gene3D" id="1.10.510.10">
    <property type="entry name" value="Transferase(Phosphotransferase) domain 1"/>
    <property type="match status" value="1"/>
</dbReference>
<organism evidence="19 20">
    <name type="scientific">Sanghuangporus baumii</name>
    <name type="common">Phellinus baumii</name>
    <dbReference type="NCBI Taxonomy" id="108892"/>
    <lineage>
        <taxon>Eukaryota</taxon>
        <taxon>Fungi</taxon>
        <taxon>Dikarya</taxon>
        <taxon>Basidiomycota</taxon>
        <taxon>Agaricomycotina</taxon>
        <taxon>Agaricomycetes</taxon>
        <taxon>Hymenochaetales</taxon>
        <taxon>Hymenochaetaceae</taxon>
        <taxon>Sanghuangporus</taxon>
    </lineage>
</organism>
<dbReference type="PANTHER" id="PTHR48012">
    <property type="entry name" value="STERILE20-LIKE KINASE, ISOFORM B-RELATED"/>
    <property type="match status" value="1"/>
</dbReference>
<feature type="compositionally biased region" description="Low complexity" evidence="17">
    <location>
        <begin position="887"/>
        <end position="907"/>
    </location>
</feature>
<feature type="region of interest" description="Disordered" evidence="17">
    <location>
        <begin position="887"/>
        <end position="912"/>
    </location>
</feature>
<dbReference type="GO" id="GO:0004674">
    <property type="term" value="F:protein serine/threonine kinase activity"/>
    <property type="evidence" value="ECO:0007669"/>
    <property type="project" value="UniProtKB-KW"/>
</dbReference>
<comment type="catalytic activity">
    <reaction evidence="14">
        <text>L-threonyl-[protein] + ATP = O-phospho-L-threonyl-[protein] + ADP + H(+)</text>
        <dbReference type="Rhea" id="RHEA:46608"/>
        <dbReference type="Rhea" id="RHEA-COMP:11060"/>
        <dbReference type="Rhea" id="RHEA-COMP:11605"/>
        <dbReference type="ChEBI" id="CHEBI:15378"/>
        <dbReference type="ChEBI" id="CHEBI:30013"/>
        <dbReference type="ChEBI" id="CHEBI:30616"/>
        <dbReference type="ChEBI" id="CHEBI:61977"/>
        <dbReference type="ChEBI" id="CHEBI:456216"/>
        <dbReference type="EC" id="2.7.11.1"/>
    </reaction>
</comment>
<keyword evidence="9" id="KW-0479">Metal-binding</keyword>
<evidence type="ECO:0000259" key="18">
    <source>
        <dbReference type="PROSITE" id="PS50011"/>
    </source>
</evidence>
<dbReference type="PANTHER" id="PTHR48012:SF27">
    <property type="entry name" value="SERINE_THREONINE-PROTEIN KINASE SID1"/>
    <property type="match status" value="1"/>
</dbReference>
<evidence type="ECO:0000256" key="7">
    <source>
        <dbReference type="ARBA" id="ARBA00022553"/>
    </source>
</evidence>
<evidence type="ECO:0000256" key="14">
    <source>
        <dbReference type="ARBA" id="ARBA00047899"/>
    </source>
</evidence>
<evidence type="ECO:0000256" key="12">
    <source>
        <dbReference type="ARBA" id="ARBA00022840"/>
    </source>
</evidence>
<dbReference type="GO" id="GO:0005524">
    <property type="term" value="F:ATP binding"/>
    <property type="evidence" value="ECO:0007669"/>
    <property type="project" value="UniProtKB-UniRule"/>
</dbReference>
<evidence type="ECO:0000256" key="5">
    <source>
        <dbReference type="ARBA" id="ARBA00022490"/>
    </source>
</evidence>
<evidence type="ECO:0000313" key="19">
    <source>
        <dbReference type="EMBL" id="OCB92262.1"/>
    </source>
</evidence>
<dbReference type="GO" id="GO:0005737">
    <property type="term" value="C:cytoplasm"/>
    <property type="evidence" value="ECO:0007669"/>
    <property type="project" value="UniProtKB-SubCell"/>
</dbReference>
<feature type="compositionally biased region" description="Low complexity" evidence="17">
    <location>
        <begin position="599"/>
        <end position="618"/>
    </location>
</feature>
<dbReference type="InterPro" id="IPR011009">
    <property type="entry name" value="Kinase-like_dom_sf"/>
</dbReference>
<evidence type="ECO:0000256" key="11">
    <source>
        <dbReference type="ARBA" id="ARBA00022777"/>
    </source>
</evidence>
<feature type="region of interest" description="Disordered" evidence="17">
    <location>
        <begin position="716"/>
        <end position="754"/>
    </location>
</feature>
<keyword evidence="11" id="KW-0418">Kinase</keyword>
<evidence type="ECO:0000256" key="2">
    <source>
        <dbReference type="ARBA" id="ARBA00004496"/>
    </source>
</evidence>
<keyword evidence="12 16" id="KW-0067">ATP-binding</keyword>
<gene>
    <name evidence="19" type="ORF">A7U60_g329</name>
</gene>
<dbReference type="Proteomes" id="UP000757232">
    <property type="component" value="Unassembled WGS sequence"/>
</dbReference>
<evidence type="ECO:0000256" key="8">
    <source>
        <dbReference type="ARBA" id="ARBA00022679"/>
    </source>
</evidence>
<keyword evidence="20" id="KW-1185">Reference proteome</keyword>
<feature type="region of interest" description="Disordered" evidence="17">
    <location>
        <begin position="537"/>
        <end position="566"/>
    </location>
</feature>
<sequence>MNPLIRLVSVGRLDSRFLYVRRVPDPECTLYRHRPVIRRPVSVSVLELAYIVSMSVSVRANPCLPACLPFPSLPQSISFYPLLHDDNDTSDSAKVLLLSSGFTFSMPRVLTRPPPSSPPPLSSQAANNFPRDSKLAANVRIVAQAQAPAVPPAPIAAPMLPNNDPASLYTILEKLGTGSFGTVYKGMHNDTKQIVAIKQIDLEDTDDDIAEIQQEIAHLAQCDSEYVTRYYGAFVKGYKLWIVMEYLAGGSCLDLLKPGVFSEAHIAIICRELLFGLDYLHSEGKIHRDIKAANVLLSASGKVKLADFGVAAQLSNTLRHTFVGTPFWMAPEVIRQAGYDNKADLWSLGITAIEMAKGEPPLAEYHPMRVLFLIPKAKPPTLDGAFSPAFKDFVSLCLTKDPKHRPSTKELLQHRFIKNAKRTSCLTELIERYQDYAARTPQKKGAQGANGIPPAAQQTIRGTWGRNDTVRSEWIFETVRSKSGGSINNNNSYRSLAQVQFGAAGANGGGGAMPPGMIPDDDASYYDDELEGLAPIEESEDSYDSGAATKGSDDPFSGSGGRLGMNDAASHSTVVIRPPLPSNGRSSVYGARESADEALANAGADADAEAAGLGAPPAYDTPGASPSPQQQPPLSSTGTASGNANGTGTRNSNSPPPSPNSVRRRSTHAERTSGRGTPLRPGDIGNGVDTIRPVKRVDTAGSLKLSAEYVGAVREGLEGGNNNTRGSGSSGGGGVERERDSKERRRRASENARAGRAMMDEVVVPVVQNAIQDGMEAHEIEALSMLARGFVDLRESNPELAYTLMLDILAGINENGAVRQHVATVRGGLMPSRRVVRRGEMTARGLVVIEQEVDDDNTSTSANAPGVNGVANGGGGVNGVIGKGPGVISTPTGVSSTKSGGSGNSNSDEQAKRSPIAELLNDYGEPSDLELGRCSFTPFPPLTGLTDLTDLTVGRATWSSYEKLTRKTKRNENEMINHTTFPLTRTLYAKPQTFLTANPPRTQIYTDLWPERHYDDFLDCFPRPVSRFSPFPPFWSAFVGEVGGAQF</sequence>
<dbReference type="InterPro" id="IPR000719">
    <property type="entry name" value="Prot_kinase_dom"/>
</dbReference>
<accession>A0A9Q5I5U2</accession>
<dbReference type="PROSITE" id="PS50011">
    <property type="entry name" value="PROTEIN_KINASE_DOM"/>
    <property type="match status" value="1"/>
</dbReference>
<evidence type="ECO:0000256" key="6">
    <source>
        <dbReference type="ARBA" id="ARBA00022527"/>
    </source>
</evidence>
<evidence type="ECO:0000256" key="4">
    <source>
        <dbReference type="ARBA" id="ARBA00012513"/>
    </source>
</evidence>
<keyword evidence="10 16" id="KW-0547">Nucleotide-binding</keyword>
<evidence type="ECO:0000256" key="10">
    <source>
        <dbReference type="ARBA" id="ARBA00022741"/>
    </source>
</evidence>
<keyword evidence="5" id="KW-0963">Cytoplasm</keyword>
<keyword evidence="13" id="KW-0460">Magnesium</keyword>
<evidence type="ECO:0000256" key="9">
    <source>
        <dbReference type="ARBA" id="ARBA00022723"/>
    </source>
</evidence>
<evidence type="ECO:0000256" key="3">
    <source>
        <dbReference type="ARBA" id="ARBA00008874"/>
    </source>
</evidence>
<dbReference type="SUPFAM" id="SSF56112">
    <property type="entry name" value="Protein kinase-like (PK-like)"/>
    <property type="match status" value="1"/>
</dbReference>
<dbReference type="EC" id="2.7.11.1" evidence="4"/>
<evidence type="ECO:0000256" key="13">
    <source>
        <dbReference type="ARBA" id="ARBA00022842"/>
    </source>
</evidence>
<evidence type="ECO:0000256" key="1">
    <source>
        <dbReference type="ARBA" id="ARBA00001946"/>
    </source>
</evidence>
<dbReference type="InterPro" id="IPR017441">
    <property type="entry name" value="Protein_kinase_ATP_BS"/>
</dbReference>
<dbReference type="Pfam" id="PF00069">
    <property type="entry name" value="Pkinase"/>
    <property type="match status" value="1"/>
</dbReference>
<dbReference type="FunFam" id="1.10.510.10:FF:000411">
    <property type="entry name" value="Probable Ste20-like kinase Don3"/>
    <property type="match status" value="1"/>
</dbReference>
<dbReference type="GO" id="GO:0046872">
    <property type="term" value="F:metal ion binding"/>
    <property type="evidence" value="ECO:0007669"/>
    <property type="project" value="UniProtKB-KW"/>
</dbReference>
<feature type="domain" description="Protein kinase" evidence="18">
    <location>
        <begin position="169"/>
        <end position="417"/>
    </location>
</feature>
<dbReference type="Gene3D" id="3.30.200.20">
    <property type="entry name" value="Phosphorylase Kinase, domain 1"/>
    <property type="match status" value="1"/>
</dbReference>
<dbReference type="SMART" id="SM00220">
    <property type="entry name" value="S_TKc"/>
    <property type="match status" value="1"/>
</dbReference>
<feature type="region of interest" description="Disordered" evidence="17">
    <location>
        <begin position="572"/>
        <end position="591"/>
    </location>
</feature>
<dbReference type="CDD" id="cd06609">
    <property type="entry name" value="STKc_MST3_like"/>
    <property type="match status" value="1"/>
</dbReference>
<keyword evidence="7" id="KW-0597">Phosphoprotein</keyword>
<comment type="caution">
    <text evidence="19">The sequence shown here is derived from an EMBL/GenBank/DDBJ whole genome shotgun (WGS) entry which is preliminary data.</text>
</comment>
<dbReference type="OrthoDB" id="248923at2759"/>
<reference evidence="19" key="1">
    <citation type="submission" date="2016-06" db="EMBL/GenBank/DDBJ databases">
        <title>Draft Genome sequence of the fungus Inonotus baumii.</title>
        <authorList>
            <person name="Zhu H."/>
            <person name="Lin W."/>
        </authorList>
    </citation>
    <scope>NUCLEOTIDE SEQUENCE</scope>
    <source>
        <strain evidence="19">821</strain>
    </source>
</reference>
<dbReference type="PROSITE" id="PS00107">
    <property type="entry name" value="PROTEIN_KINASE_ATP"/>
    <property type="match status" value="1"/>
</dbReference>
<feature type="binding site" evidence="16">
    <location>
        <position position="198"/>
    </location>
    <ligand>
        <name>ATP</name>
        <dbReference type="ChEBI" id="CHEBI:30616"/>
    </ligand>
</feature>
<proteinExistence type="inferred from homology"/>
<evidence type="ECO:0000256" key="16">
    <source>
        <dbReference type="PROSITE-ProRule" id="PRU10141"/>
    </source>
</evidence>
<comment type="cofactor">
    <cofactor evidence="1">
        <name>Mg(2+)</name>
        <dbReference type="ChEBI" id="CHEBI:18420"/>
    </cofactor>
</comment>
<feature type="region of interest" description="Disordered" evidence="17">
    <location>
        <begin position="599"/>
        <end position="691"/>
    </location>
</feature>
<dbReference type="AlphaFoldDB" id="A0A9Q5I5U2"/>
<comment type="similarity">
    <text evidence="3">Belongs to the protein kinase superfamily. STE Ser/Thr protein kinase family. STE20 subfamily.</text>
</comment>
<name>A0A9Q5I5U2_SANBA</name>
<feature type="compositionally biased region" description="Low complexity" evidence="17">
    <location>
        <begin position="626"/>
        <end position="653"/>
    </location>
</feature>
<evidence type="ECO:0000256" key="17">
    <source>
        <dbReference type="SAM" id="MobiDB-lite"/>
    </source>
</evidence>
<keyword evidence="8" id="KW-0808">Transferase</keyword>
<dbReference type="EMBL" id="LNZH02000007">
    <property type="protein sequence ID" value="OCB92262.1"/>
    <property type="molecule type" value="Genomic_DNA"/>
</dbReference>
<keyword evidence="6" id="KW-0723">Serine/threonine-protein kinase</keyword>
<evidence type="ECO:0000256" key="15">
    <source>
        <dbReference type="ARBA" id="ARBA00048679"/>
    </source>
</evidence>
<comment type="catalytic activity">
    <reaction evidence="15">
        <text>L-seryl-[protein] + ATP = O-phospho-L-seryl-[protein] + ADP + H(+)</text>
        <dbReference type="Rhea" id="RHEA:17989"/>
        <dbReference type="Rhea" id="RHEA-COMP:9863"/>
        <dbReference type="Rhea" id="RHEA-COMP:11604"/>
        <dbReference type="ChEBI" id="CHEBI:15378"/>
        <dbReference type="ChEBI" id="CHEBI:29999"/>
        <dbReference type="ChEBI" id="CHEBI:30616"/>
        <dbReference type="ChEBI" id="CHEBI:83421"/>
        <dbReference type="ChEBI" id="CHEBI:456216"/>
        <dbReference type="EC" id="2.7.11.1"/>
    </reaction>
</comment>
<protein>
    <recommendedName>
        <fullName evidence="4">non-specific serine/threonine protein kinase</fullName>
        <ecNumber evidence="4">2.7.11.1</ecNumber>
    </recommendedName>
</protein>
<evidence type="ECO:0000313" key="20">
    <source>
        <dbReference type="Proteomes" id="UP000757232"/>
    </source>
</evidence>
<dbReference type="InterPro" id="IPR050629">
    <property type="entry name" value="STE20/SPS1-PAK"/>
</dbReference>